<evidence type="ECO:0000313" key="2">
    <source>
        <dbReference type="Proteomes" id="UP000823561"/>
    </source>
</evidence>
<keyword evidence="2" id="KW-1185">Reference proteome</keyword>
<reference evidence="1" key="1">
    <citation type="submission" date="2020-10" db="EMBL/GenBank/DDBJ databases">
        <title>Chromosome-scale genome assembly of the Allis shad, Alosa alosa.</title>
        <authorList>
            <person name="Margot Z."/>
            <person name="Christophe K."/>
            <person name="Cabau C."/>
            <person name="Louis A."/>
            <person name="Berthelot C."/>
            <person name="Parey E."/>
            <person name="Roest Crollius H."/>
            <person name="Montfort J."/>
            <person name="Robinson-Rechavi M."/>
            <person name="Bucao C."/>
            <person name="Bouchez O."/>
            <person name="Gislard M."/>
            <person name="Lluch J."/>
            <person name="Milhes M."/>
            <person name="Lampietro C."/>
            <person name="Lopez Roques C."/>
            <person name="Donnadieu C."/>
            <person name="Braasch I."/>
            <person name="Desvignes T."/>
            <person name="Postlethwait J."/>
            <person name="Bobe J."/>
            <person name="Guiguen Y."/>
        </authorList>
    </citation>
    <scope>NUCLEOTIDE SEQUENCE</scope>
    <source>
        <strain evidence="1">M-15738</strain>
        <tissue evidence="1">Blood</tissue>
    </source>
</reference>
<dbReference type="AlphaFoldDB" id="A0AAV6FSA6"/>
<sequence length="100" mass="11147">MLVQKPLSCMSMCVMRLHASVTMTCVTKRVEMVINLTGKPEYVNLLGSPLALVLSTNKNFGLPSFCWYHVNAQSRAKDLHILPQLNACRLVLGQDKSLQT</sequence>
<evidence type="ECO:0000313" key="1">
    <source>
        <dbReference type="EMBL" id="KAG5265738.1"/>
    </source>
</evidence>
<proteinExistence type="predicted"/>
<protein>
    <recommendedName>
        <fullName evidence="3">Secreted protein</fullName>
    </recommendedName>
</protein>
<dbReference type="EMBL" id="JADWDJ010000019">
    <property type="protein sequence ID" value="KAG5265738.1"/>
    <property type="molecule type" value="Genomic_DNA"/>
</dbReference>
<comment type="caution">
    <text evidence="1">The sequence shown here is derived from an EMBL/GenBank/DDBJ whole genome shotgun (WGS) entry which is preliminary data.</text>
</comment>
<accession>A0AAV6FSA6</accession>
<evidence type="ECO:0008006" key="3">
    <source>
        <dbReference type="Google" id="ProtNLM"/>
    </source>
</evidence>
<gene>
    <name evidence="1" type="ORF">AALO_G00245840</name>
</gene>
<organism evidence="1 2">
    <name type="scientific">Alosa alosa</name>
    <name type="common">allis shad</name>
    <dbReference type="NCBI Taxonomy" id="278164"/>
    <lineage>
        <taxon>Eukaryota</taxon>
        <taxon>Metazoa</taxon>
        <taxon>Chordata</taxon>
        <taxon>Craniata</taxon>
        <taxon>Vertebrata</taxon>
        <taxon>Euteleostomi</taxon>
        <taxon>Actinopterygii</taxon>
        <taxon>Neopterygii</taxon>
        <taxon>Teleostei</taxon>
        <taxon>Clupei</taxon>
        <taxon>Clupeiformes</taxon>
        <taxon>Clupeoidei</taxon>
        <taxon>Clupeidae</taxon>
        <taxon>Alosa</taxon>
    </lineage>
</organism>
<name>A0AAV6FSA6_9TELE</name>
<dbReference type="Proteomes" id="UP000823561">
    <property type="component" value="Chromosome 19"/>
</dbReference>